<feature type="transmembrane region" description="Helical" evidence="1">
    <location>
        <begin position="82"/>
        <end position="100"/>
    </location>
</feature>
<name>A0ABW5IZY0_9BACT</name>
<accession>A0ABW5IZY0</accession>
<keyword evidence="1" id="KW-0812">Transmembrane</keyword>
<evidence type="ECO:0000313" key="3">
    <source>
        <dbReference type="Proteomes" id="UP001597510"/>
    </source>
</evidence>
<dbReference type="EMBL" id="JBHULC010000001">
    <property type="protein sequence ID" value="MFD2519262.1"/>
    <property type="molecule type" value="Genomic_DNA"/>
</dbReference>
<feature type="transmembrane region" description="Helical" evidence="1">
    <location>
        <begin position="161"/>
        <end position="184"/>
    </location>
</feature>
<reference evidence="3" key="1">
    <citation type="journal article" date="2019" name="Int. J. Syst. Evol. Microbiol.">
        <title>The Global Catalogue of Microorganisms (GCM) 10K type strain sequencing project: providing services to taxonomists for standard genome sequencing and annotation.</title>
        <authorList>
            <consortium name="The Broad Institute Genomics Platform"/>
            <consortium name="The Broad Institute Genome Sequencing Center for Infectious Disease"/>
            <person name="Wu L."/>
            <person name="Ma J."/>
        </authorList>
    </citation>
    <scope>NUCLEOTIDE SEQUENCE [LARGE SCALE GENOMIC DNA]</scope>
    <source>
        <strain evidence="3">KCTC 52344</strain>
    </source>
</reference>
<evidence type="ECO:0008006" key="4">
    <source>
        <dbReference type="Google" id="ProtNLM"/>
    </source>
</evidence>
<sequence>MNTKAAHIFRILHYLSLDVVAGAVLSSVMFWKMPDGFDQPNGHVLIVLAICTWIIYIFDRLLDNLKTAPQDKRHQFHFDNQYYLQVVIIVLGFLALFLVFFLPKPVIGFGIAFSCLLVLYFRVLQKKTTASAYHYYKEIATALLYSIPVFGSAFVGKALGLWQYLSAFNFVLLVHQSILVFSWYEMQEIPDVKNFAQKIGEKRVRLSVISITVFIGVSLLISIEGYMKKVFLIELLMAVMSLLLLFFFKKLSLHQRYRWLGELVFWLPGILIFS</sequence>
<dbReference type="RefSeq" id="WP_340237964.1">
    <property type="nucleotide sequence ID" value="NZ_JBBEWC010000009.1"/>
</dbReference>
<feature type="transmembrane region" description="Helical" evidence="1">
    <location>
        <begin position="106"/>
        <end position="123"/>
    </location>
</feature>
<protein>
    <recommendedName>
        <fullName evidence="4">Prenyltransferase</fullName>
    </recommendedName>
</protein>
<proteinExistence type="predicted"/>
<keyword evidence="1" id="KW-0472">Membrane</keyword>
<organism evidence="2 3">
    <name type="scientific">Emticicia soli</name>
    <dbReference type="NCBI Taxonomy" id="2027878"/>
    <lineage>
        <taxon>Bacteria</taxon>
        <taxon>Pseudomonadati</taxon>
        <taxon>Bacteroidota</taxon>
        <taxon>Cytophagia</taxon>
        <taxon>Cytophagales</taxon>
        <taxon>Leadbetterellaceae</taxon>
        <taxon>Emticicia</taxon>
    </lineage>
</organism>
<comment type="caution">
    <text evidence="2">The sequence shown here is derived from an EMBL/GenBank/DDBJ whole genome shotgun (WGS) entry which is preliminary data.</text>
</comment>
<feature type="transmembrane region" description="Helical" evidence="1">
    <location>
        <begin position="43"/>
        <end position="62"/>
    </location>
</feature>
<feature type="transmembrane region" description="Helical" evidence="1">
    <location>
        <begin position="135"/>
        <end position="155"/>
    </location>
</feature>
<feature type="transmembrane region" description="Helical" evidence="1">
    <location>
        <begin position="229"/>
        <end position="248"/>
    </location>
</feature>
<evidence type="ECO:0000256" key="1">
    <source>
        <dbReference type="SAM" id="Phobius"/>
    </source>
</evidence>
<keyword evidence="3" id="KW-1185">Reference proteome</keyword>
<feature type="transmembrane region" description="Helical" evidence="1">
    <location>
        <begin position="204"/>
        <end position="223"/>
    </location>
</feature>
<dbReference type="Proteomes" id="UP001597510">
    <property type="component" value="Unassembled WGS sequence"/>
</dbReference>
<evidence type="ECO:0000313" key="2">
    <source>
        <dbReference type="EMBL" id="MFD2519262.1"/>
    </source>
</evidence>
<keyword evidence="1" id="KW-1133">Transmembrane helix</keyword>
<gene>
    <name evidence="2" type="ORF">ACFSR2_00095</name>
</gene>
<feature type="transmembrane region" description="Helical" evidence="1">
    <location>
        <begin position="12"/>
        <end position="31"/>
    </location>
</feature>